<comment type="caution">
    <text evidence="2">The sequence shown here is derived from an EMBL/GenBank/DDBJ whole genome shotgun (WGS) entry which is preliminary data.</text>
</comment>
<evidence type="ECO:0008006" key="4">
    <source>
        <dbReference type="Google" id="ProtNLM"/>
    </source>
</evidence>
<proteinExistence type="predicted"/>
<name>M0MGW6_9EURY</name>
<feature type="region of interest" description="Disordered" evidence="1">
    <location>
        <begin position="1"/>
        <end position="22"/>
    </location>
</feature>
<reference evidence="2 3" key="1">
    <citation type="journal article" date="2014" name="PLoS Genet.">
        <title>Phylogenetically driven sequencing of extremely halophilic archaea reveals strategies for static and dynamic osmo-response.</title>
        <authorList>
            <person name="Becker E.A."/>
            <person name="Seitzer P.M."/>
            <person name="Tritt A."/>
            <person name="Larsen D."/>
            <person name="Krusor M."/>
            <person name="Yao A.I."/>
            <person name="Wu D."/>
            <person name="Madern D."/>
            <person name="Eisen J.A."/>
            <person name="Darling A.E."/>
            <person name="Facciotti M.T."/>
        </authorList>
    </citation>
    <scope>NUCLEOTIDE SEQUENCE [LARGE SCALE GENOMIC DNA]</scope>
    <source>
        <strain evidence="2 3">JCM 10879</strain>
    </source>
</reference>
<dbReference type="RefSeq" id="WP_006671587.1">
    <property type="nucleotide sequence ID" value="NZ_AOMA01000036.1"/>
</dbReference>
<dbReference type="EMBL" id="AOMA01000036">
    <property type="protein sequence ID" value="EMA43944.1"/>
    <property type="molecule type" value="Genomic_DNA"/>
</dbReference>
<keyword evidence="3" id="KW-1185">Reference proteome</keyword>
<dbReference type="STRING" id="1227454.C446_03104"/>
<dbReference type="Gene3D" id="1.10.3210.10">
    <property type="entry name" value="Hypothetical protein af1432"/>
    <property type="match status" value="1"/>
</dbReference>
<evidence type="ECO:0000313" key="2">
    <source>
        <dbReference type="EMBL" id="EMA43944.1"/>
    </source>
</evidence>
<feature type="non-terminal residue" evidence="2">
    <location>
        <position position="211"/>
    </location>
</feature>
<dbReference type="SUPFAM" id="SSF109604">
    <property type="entry name" value="HD-domain/PDEase-like"/>
    <property type="match status" value="1"/>
</dbReference>
<accession>M0MGW6</accession>
<gene>
    <name evidence="2" type="ORF">C446_03104</name>
</gene>
<evidence type="ECO:0000313" key="3">
    <source>
        <dbReference type="Proteomes" id="UP000011607"/>
    </source>
</evidence>
<dbReference type="Proteomes" id="UP000011607">
    <property type="component" value="Unassembled WGS sequence"/>
</dbReference>
<dbReference type="OrthoDB" id="268600at2157"/>
<protein>
    <recommendedName>
        <fullName evidence="4">Metal dependent phosphohydrolase</fullName>
    </recommendedName>
</protein>
<dbReference type="eggNOG" id="arCOG04311">
    <property type="taxonomic scope" value="Archaea"/>
</dbReference>
<evidence type="ECO:0000256" key="1">
    <source>
        <dbReference type="SAM" id="MobiDB-lite"/>
    </source>
</evidence>
<sequence length="211" mass="22568">MTEPNDGADPGPSLDPDAGPERALEELEALEDEVVRLKRVVRDAEGDTDIDTDTDTDTDALRSRFEDAATRLQNALALANGGHGSIDTRSGGRITPLEPDPGSIALEDIAHGLSNLSRFTGQGKDFYSVARHAVHVSREVEARGGSLAAQRWGLLHDASEAYLSDVPAPVKRTLPGYTCAEKRLHEAVRETFDLEVSAADEQLVDAADAAV</sequence>
<organism evidence="2 3">
    <name type="scientific">Halobiforma nitratireducens JCM 10879</name>
    <dbReference type="NCBI Taxonomy" id="1227454"/>
    <lineage>
        <taxon>Archaea</taxon>
        <taxon>Methanobacteriati</taxon>
        <taxon>Methanobacteriota</taxon>
        <taxon>Stenosarchaea group</taxon>
        <taxon>Halobacteria</taxon>
        <taxon>Halobacteriales</taxon>
        <taxon>Natrialbaceae</taxon>
        <taxon>Halobiforma</taxon>
    </lineage>
</organism>
<dbReference type="AlphaFoldDB" id="M0MGW6"/>